<dbReference type="Gene3D" id="3.30.470.20">
    <property type="entry name" value="ATP-grasp fold, B domain"/>
    <property type="match status" value="1"/>
</dbReference>
<dbReference type="GO" id="GO:0016874">
    <property type="term" value="F:ligase activity"/>
    <property type="evidence" value="ECO:0007669"/>
    <property type="project" value="UniProtKB-KW"/>
</dbReference>
<dbReference type="GO" id="GO:0046872">
    <property type="term" value="F:metal ion binding"/>
    <property type="evidence" value="ECO:0007669"/>
    <property type="project" value="InterPro"/>
</dbReference>
<dbReference type="SUPFAM" id="SSF56059">
    <property type="entry name" value="Glutathione synthetase ATP-binding domain-like"/>
    <property type="match status" value="1"/>
</dbReference>
<dbReference type="InterPro" id="IPR011761">
    <property type="entry name" value="ATP-grasp"/>
</dbReference>
<accession>A0AA40P234</accession>
<dbReference type="AlphaFoldDB" id="A0AA40P234"/>
<keyword evidence="9" id="KW-1185">Reference proteome</keyword>
<evidence type="ECO:0000256" key="1">
    <source>
        <dbReference type="ARBA" id="ARBA00022598"/>
    </source>
</evidence>
<reference evidence="6 8" key="1">
    <citation type="submission" date="2015-09" db="EMBL/GenBank/DDBJ databases">
        <title>Genome announcement of multiple Pseudomonas syringae strains.</title>
        <authorList>
            <person name="Thakur S."/>
            <person name="Wang P.W."/>
            <person name="Gong Y."/>
            <person name="Weir B.S."/>
            <person name="Guttman D.S."/>
        </authorList>
    </citation>
    <scope>NUCLEOTIDE SEQUENCE [LARGE SCALE GENOMIC DNA]</scope>
    <source>
        <strain evidence="6 8">ICMP9151</strain>
    </source>
</reference>
<dbReference type="Gene3D" id="3.40.50.20">
    <property type="match status" value="1"/>
</dbReference>
<organism evidence="6 8">
    <name type="scientific">Pseudomonas tremae</name>
    <dbReference type="NCBI Taxonomy" id="200454"/>
    <lineage>
        <taxon>Bacteria</taxon>
        <taxon>Pseudomonadati</taxon>
        <taxon>Pseudomonadota</taxon>
        <taxon>Gammaproteobacteria</taxon>
        <taxon>Pseudomonadales</taxon>
        <taxon>Pseudomonadaceae</taxon>
        <taxon>Pseudomonas</taxon>
    </lineage>
</organism>
<gene>
    <name evidence="7" type="ORF">ACDH53_23935</name>
    <name evidence="6" type="ORF">ALO43_03082</name>
</gene>
<feature type="domain" description="ATP-grasp" evidence="5">
    <location>
        <begin position="112"/>
        <end position="303"/>
    </location>
</feature>
<evidence type="ECO:0000313" key="7">
    <source>
        <dbReference type="EMBL" id="MFA0940444.1"/>
    </source>
</evidence>
<evidence type="ECO:0000313" key="9">
    <source>
        <dbReference type="Proteomes" id="UP001569512"/>
    </source>
</evidence>
<sequence length="409" mass="46101">MKILILHRVPYTRIEYHRGVDHQQHDVTYLGTQSAINTLPATLRCERVVRPGLTSACEEVLDWLTRFPQRFERIISMSEYELLDAARLREMLDVEGASLTAVTLSRNKLEMKTAVQARYLRVPRFMALDRYLELQGHVPWPGATVLKPHSGASSADVSIYQQPSHAFDEIRRKISGLSLRIEDFQVEEYIAGPIRHFDGLVLRGQIITLISSEYVGTCLDYMERGAPLGSWHLETTTQMQDWVSEALQAVQIYNGAFHLEAIMDADEPVFLEVGNRVGGADVVATYELATGIHLPSAELRIHIEGELDIPSLIGQQPDLGFGWFVFPGHAHPQRTFQGLDGADELRTSPYVVQWNELPMGALLPDHVTYSAFEVPLAGIVKTARPQKTRDWMRTLFSRVNLTQDLTSVA</sequence>
<proteinExistence type="predicted"/>
<dbReference type="PANTHER" id="PTHR43585">
    <property type="entry name" value="FUMIPYRROLE BIOSYNTHESIS PROTEIN C"/>
    <property type="match status" value="1"/>
</dbReference>
<dbReference type="InterPro" id="IPR052032">
    <property type="entry name" value="ATP-dep_AA_Ligase"/>
</dbReference>
<dbReference type="EMBL" id="JBGMSU010000018">
    <property type="protein sequence ID" value="MFA0940444.1"/>
    <property type="molecule type" value="Genomic_DNA"/>
</dbReference>
<evidence type="ECO:0000313" key="6">
    <source>
        <dbReference type="EMBL" id="KPY95087.1"/>
    </source>
</evidence>
<evidence type="ECO:0000256" key="2">
    <source>
        <dbReference type="ARBA" id="ARBA00022741"/>
    </source>
</evidence>
<evidence type="ECO:0000256" key="3">
    <source>
        <dbReference type="ARBA" id="ARBA00022840"/>
    </source>
</evidence>
<reference evidence="7 9" key="2">
    <citation type="submission" date="2024-06" db="EMBL/GenBank/DDBJ databases">
        <title>Genome sequences for Pseudomonas syringae strains with characterized LPS.</title>
        <authorList>
            <person name="Baltrus D.A."/>
            <person name="Krings L."/>
        </authorList>
    </citation>
    <scope>NUCLEOTIDE SEQUENCE [LARGE SCALE GENOMIC DNA]</scope>
    <source>
        <strain evidence="7 9">NCPPB2708</strain>
    </source>
</reference>
<dbReference type="PANTHER" id="PTHR43585:SF2">
    <property type="entry name" value="ATP-GRASP ENZYME FSQD"/>
    <property type="match status" value="1"/>
</dbReference>
<name>A0AA40P234_9PSED</name>
<comment type="caution">
    <text evidence="6">The sequence shown here is derived from an EMBL/GenBank/DDBJ whole genome shotgun (WGS) entry which is preliminary data.</text>
</comment>
<evidence type="ECO:0000256" key="4">
    <source>
        <dbReference type="PROSITE-ProRule" id="PRU00409"/>
    </source>
</evidence>
<evidence type="ECO:0000259" key="5">
    <source>
        <dbReference type="PROSITE" id="PS50975"/>
    </source>
</evidence>
<keyword evidence="2 4" id="KW-0547">Nucleotide-binding</keyword>
<dbReference type="EMBL" id="LJRO01000362">
    <property type="protein sequence ID" value="KPY95087.1"/>
    <property type="molecule type" value="Genomic_DNA"/>
</dbReference>
<dbReference type="GeneID" id="72394083"/>
<keyword evidence="1" id="KW-0436">Ligase</keyword>
<dbReference type="RefSeq" id="WP_005892040.1">
    <property type="nucleotide sequence ID" value="NZ_AVEE02000122.1"/>
</dbReference>
<protein>
    <submittedName>
        <fullName evidence="7">Acetyl-CoA carboxylase biotin carboxylase subunit family protein</fullName>
    </submittedName>
</protein>
<dbReference type="Proteomes" id="UP001569512">
    <property type="component" value="Unassembled WGS sequence"/>
</dbReference>
<evidence type="ECO:0000313" key="8">
    <source>
        <dbReference type="Proteomes" id="UP000050523"/>
    </source>
</evidence>
<dbReference type="PROSITE" id="PS50975">
    <property type="entry name" value="ATP_GRASP"/>
    <property type="match status" value="1"/>
</dbReference>
<dbReference type="GO" id="GO:0005524">
    <property type="term" value="F:ATP binding"/>
    <property type="evidence" value="ECO:0007669"/>
    <property type="project" value="UniProtKB-UniRule"/>
</dbReference>
<dbReference type="Proteomes" id="UP000050523">
    <property type="component" value="Unassembled WGS sequence"/>
</dbReference>
<keyword evidence="3 4" id="KW-0067">ATP-binding</keyword>